<feature type="region of interest" description="Disordered" evidence="1">
    <location>
        <begin position="129"/>
        <end position="158"/>
    </location>
</feature>
<protein>
    <submittedName>
        <fullName evidence="2">Uncharacterized protein</fullName>
    </submittedName>
</protein>
<sequence>MGTHIQECIVQGATVEIRGLWVGVGQGSELAGMGRGTVTRGVQVLTAQEGTGTKEVQAPRGTVSTNVQALAAREGAVTMEVQDPGDITQRKVGYRRRKWVTMVLVGSEESEEEDDLIWITVDEVAGESCQPHVAQREEEGAGRKRKRQDEEEAQTACPDHGRLLHGKAAGHFRQGPGGVHWFHTYEILRNRTPTTDWVTVVILSFGINDKAYASAEAVGKLVKNTLGVAESTFPNAQIYILSINFNRHLLKEQCNTLNRINAHIASTGRALEVLPYE</sequence>
<keyword evidence="3" id="KW-1185">Reference proteome</keyword>
<reference evidence="2 3" key="1">
    <citation type="submission" date="2018-10" db="EMBL/GenBank/DDBJ databases">
        <title>Genome assembly for a Yunnan-Guizhou Plateau 3E fish, Anabarilius grahami (Regan), and its evolutionary and genetic applications.</title>
        <authorList>
            <person name="Jiang W."/>
        </authorList>
    </citation>
    <scope>NUCLEOTIDE SEQUENCE [LARGE SCALE GENOMIC DNA]</scope>
    <source>
        <strain evidence="2">AG-KIZ</strain>
        <tissue evidence="2">Muscle</tissue>
    </source>
</reference>
<accession>A0A3N0XUI9</accession>
<dbReference type="AlphaFoldDB" id="A0A3N0XUI9"/>
<evidence type="ECO:0000313" key="3">
    <source>
        <dbReference type="Proteomes" id="UP000281406"/>
    </source>
</evidence>
<dbReference type="Proteomes" id="UP000281406">
    <property type="component" value="Unassembled WGS sequence"/>
</dbReference>
<name>A0A3N0XUI9_ANAGA</name>
<comment type="caution">
    <text evidence="2">The sequence shown here is derived from an EMBL/GenBank/DDBJ whole genome shotgun (WGS) entry which is preliminary data.</text>
</comment>
<dbReference type="SUPFAM" id="SSF52266">
    <property type="entry name" value="SGNH hydrolase"/>
    <property type="match status" value="1"/>
</dbReference>
<evidence type="ECO:0000256" key="1">
    <source>
        <dbReference type="SAM" id="MobiDB-lite"/>
    </source>
</evidence>
<gene>
    <name evidence="2" type="ORF">DPX16_21480</name>
</gene>
<organism evidence="2 3">
    <name type="scientific">Anabarilius grahami</name>
    <name type="common">Kanglang fish</name>
    <name type="synonym">Barilius grahami</name>
    <dbReference type="NCBI Taxonomy" id="495550"/>
    <lineage>
        <taxon>Eukaryota</taxon>
        <taxon>Metazoa</taxon>
        <taxon>Chordata</taxon>
        <taxon>Craniata</taxon>
        <taxon>Vertebrata</taxon>
        <taxon>Euteleostomi</taxon>
        <taxon>Actinopterygii</taxon>
        <taxon>Neopterygii</taxon>
        <taxon>Teleostei</taxon>
        <taxon>Ostariophysi</taxon>
        <taxon>Cypriniformes</taxon>
        <taxon>Xenocyprididae</taxon>
        <taxon>Xenocypridinae</taxon>
        <taxon>Xenocypridinae incertae sedis</taxon>
        <taxon>Anabarilius</taxon>
    </lineage>
</organism>
<proteinExistence type="predicted"/>
<dbReference type="EMBL" id="RJVU01059915">
    <property type="protein sequence ID" value="ROJ62494.1"/>
    <property type="molecule type" value="Genomic_DNA"/>
</dbReference>
<evidence type="ECO:0000313" key="2">
    <source>
        <dbReference type="EMBL" id="ROJ62494.1"/>
    </source>
</evidence>